<dbReference type="Proteomes" id="UP000305067">
    <property type="component" value="Unassembled WGS sequence"/>
</dbReference>
<dbReference type="InterPro" id="IPR051076">
    <property type="entry name" value="Golgi_membrane_TVP38/TMEM64"/>
</dbReference>
<dbReference type="EMBL" id="ML178816">
    <property type="protein sequence ID" value="TFL05699.1"/>
    <property type="molecule type" value="Genomic_DNA"/>
</dbReference>
<evidence type="ECO:0000256" key="2">
    <source>
        <dbReference type="ARBA" id="ARBA00004653"/>
    </source>
</evidence>
<evidence type="ECO:0000256" key="10">
    <source>
        <dbReference type="SAM" id="Phobius"/>
    </source>
</evidence>
<organism evidence="12 13">
    <name type="scientific">Pterulicium gracile</name>
    <dbReference type="NCBI Taxonomy" id="1884261"/>
    <lineage>
        <taxon>Eukaryota</taxon>
        <taxon>Fungi</taxon>
        <taxon>Dikarya</taxon>
        <taxon>Basidiomycota</taxon>
        <taxon>Agaricomycotina</taxon>
        <taxon>Agaricomycetes</taxon>
        <taxon>Agaricomycetidae</taxon>
        <taxon>Agaricales</taxon>
        <taxon>Pleurotineae</taxon>
        <taxon>Pterulaceae</taxon>
        <taxon>Pterulicium</taxon>
    </lineage>
</organism>
<feature type="transmembrane region" description="Helical" evidence="10">
    <location>
        <begin position="66"/>
        <end position="84"/>
    </location>
</feature>
<dbReference type="STRING" id="1884261.A0A5C3QZH7"/>
<dbReference type="InterPro" id="IPR032816">
    <property type="entry name" value="VTT_dom"/>
</dbReference>
<feature type="transmembrane region" description="Helical" evidence="10">
    <location>
        <begin position="104"/>
        <end position="124"/>
    </location>
</feature>
<dbReference type="Pfam" id="PF09335">
    <property type="entry name" value="VTT_dom"/>
    <property type="match status" value="1"/>
</dbReference>
<evidence type="ECO:0000256" key="5">
    <source>
        <dbReference type="ARBA" id="ARBA00020673"/>
    </source>
</evidence>
<feature type="transmembrane region" description="Helical" evidence="10">
    <location>
        <begin position="178"/>
        <end position="200"/>
    </location>
</feature>
<evidence type="ECO:0000313" key="12">
    <source>
        <dbReference type="EMBL" id="TFL05699.1"/>
    </source>
</evidence>
<comment type="function">
    <text evidence="1">Golgi membrane protein involved in vesicular trafficking and spindle migration.</text>
</comment>
<keyword evidence="13" id="KW-1185">Reference proteome</keyword>
<protein>
    <recommendedName>
        <fullName evidence="4">Golgi apparatus membrane protein TVP38</fullName>
    </recommendedName>
    <alternativeName>
        <fullName evidence="5">Golgi apparatus membrane protein tvp38</fullName>
    </alternativeName>
</protein>
<feature type="transmembrane region" description="Helical" evidence="10">
    <location>
        <begin position="21"/>
        <end position="45"/>
    </location>
</feature>
<evidence type="ECO:0000256" key="3">
    <source>
        <dbReference type="ARBA" id="ARBA00008640"/>
    </source>
</evidence>
<reference evidence="12 13" key="1">
    <citation type="journal article" date="2019" name="Nat. Ecol. Evol.">
        <title>Megaphylogeny resolves global patterns of mushroom evolution.</title>
        <authorList>
            <person name="Varga T."/>
            <person name="Krizsan K."/>
            <person name="Foldi C."/>
            <person name="Dima B."/>
            <person name="Sanchez-Garcia M."/>
            <person name="Sanchez-Ramirez S."/>
            <person name="Szollosi G.J."/>
            <person name="Szarkandi J.G."/>
            <person name="Papp V."/>
            <person name="Albert L."/>
            <person name="Andreopoulos W."/>
            <person name="Angelini C."/>
            <person name="Antonin V."/>
            <person name="Barry K.W."/>
            <person name="Bougher N.L."/>
            <person name="Buchanan P."/>
            <person name="Buyck B."/>
            <person name="Bense V."/>
            <person name="Catcheside P."/>
            <person name="Chovatia M."/>
            <person name="Cooper J."/>
            <person name="Damon W."/>
            <person name="Desjardin D."/>
            <person name="Finy P."/>
            <person name="Geml J."/>
            <person name="Haridas S."/>
            <person name="Hughes K."/>
            <person name="Justo A."/>
            <person name="Karasinski D."/>
            <person name="Kautmanova I."/>
            <person name="Kiss B."/>
            <person name="Kocsube S."/>
            <person name="Kotiranta H."/>
            <person name="LaButti K.M."/>
            <person name="Lechner B.E."/>
            <person name="Liimatainen K."/>
            <person name="Lipzen A."/>
            <person name="Lukacs Z."/>
            <person name="Mihaltcheva S."/>
            <person name="Morgado L.N."/>
            <person name="Niskanen T."/>
            <person name="Noordeloos M.E."/>
            <person name="Ohm R.A."/>
            <person name="Ortiz-Santana B."/>
            <person name="Ovrebo C."/>
            <person name="Racz N."/>
            <person name="Riley R."/>
            <person name="Savchenko A."/>
            <person name="Shiryaev A."/>
            <person name="Soop K."/>
            <person name="Spirin V."/>
            <person name="Szebenyi C."/>
            <person name="Tomsovsky M."/>
            <person name="Tulloss R.E."/>
            <person name="Uehling J."/>
            <person name="Grigoriev I.V."/>
            <person name="Vagvolgyi C."/>
            <person name="Papp T."/>
            <person name="Martin F.M."/>
            <person name="Miettinen O."/>
            <person name="Hibbett D.S."/>
            <person name="Nagy L.G."/>
        </authorList>
    </citation>
    <scope>NUCLEOTIDE SEQUENCE [LARGE SCALE GENOMIC DNA]</scope>
    <source>
        <strain evidence="12 13">CBS 309.79</strain>
    </source>
</reference>
<keyword evidence="6 10" id="KW-0812">Transmembrane</keyword>
<evidence type="ECO:0000259" key="11">
    <source>
        <dbReference type="Pfam" id="PF09335"/>
    </source>
</evidence>
<evidence type="ECO:0000256" key="6">
    <source>
        <dbReference type="ARBA" id="ARBA00022692"/>
    </source>
</evidence>
<comment type="similarity">
    <text evidence="3">Belongs to the TVP38/TMEM64 family.</text>
</comment>
<accession>A0A5C3QZH7</accession>
<dbReference type="AlphaFoldDB" id="A0A5C3QZH7"/>
<evidence type="ECO:0000256" key="4">
    <source>
        <dbReference type="ARBA" id="ARBA00013533"/>
    </source>
</evidence>
<dbReference type="PANTHER" id="PTHR47549">
    <property type="entry name" value="GOLGI APPARATUS MEMBRANE PROTEIN TVP38-RELATED"/>
    <property type="match status" value="1"/>
</dbReference>
<keyword evidence="7 10" id="KW-1133">Transmembrane helix</keyword>
<evidence type="ECO:0000256" key="7">
    <source>
        <dbReference type="ARBA" id="ARBA00022989"/>
    </source>
</evidence>
<evidence type="ECO:0000256" key="1">
    <source>
        <dbReference type="ARBA" id="ARBA00002978"/>
    </source>
</evidence>
<dbReference type="GO" id="GO:0016192">
    <property type="term" value="P:vesicle-mediated transport"/>
    <property type="evidence" value="ECO:0007669"/>
    <property type="project" value="TreeGrafter"/>
</dbReference>
<evidence type="ECO:0000256" key="8">
    <source>
        <dbReference type="ARBA" id="ARBA00023034"/>
    </source>
</evidence>
<evidence type="ECO:0000256" key="9">
    <source>
        <dbReference type="ARBA" id="ARBA00023136"/>
    </source>
</evidence>
<feature type="transmembrane region" description="Helical" evidence="10">
    <location>
        <begin position="221"/>
        <end position="244"/>
    </location>
</feature>
<gene>
    <name evidence="12" type="ORF">BDV98DRAFT_647903</name>
</gene>
<comment type="subcellular location">
    <subcellularLocation>
        <location evidence="2">Golgi apparatus membrane</location>
        <topology evidence="2">Multi-pass membrane protein</topology>
    </subcellularLocation>
</comment>
<dbReference type="PANTHER" id="PTHR47549:SF1">
    <property type="entry name" value="GOLGI APPARATUS MEMBRANE PROTEIN TVP38"/>
    <property type="match status" value="1"/>
</dbReference>
<sequence length="288" mass="31923">MAATTTVQSTFRKLIDNSKKYASLGLAIWALLCFYAAIGTAVFVITPQRIFQYLYDSVHALSLKPYGWLVLGAIIVAVSFPPMIGHTTTVMLCGFAYGMKGFFIAAAASQVGSILVFVLLRYFFRRQLRTWSKGDRWVAFEEVISAKGLPLIILIRASPLPPWVYSNTMFASIDAVPLWKFIIATCFTFPKLVLHVFIGWRIGALSDGDQRKEMDGKTKAVNAALVGSGIFIGFAASWVVYHLITNHIRKMKEVPEDVDELAAEYIENFNPLHSSGEDAPLLGSSPRN</sequence>
<keyword evidence="8" id="KW-0333">Golgi apparatus</keyword>
<proteinExistence type="inferred from homology"/>
<dbReference type="GO" id="GO:0000139">
    <property type="term" value="C:Golgi membrane"/>
    <property type="evidence" value="ECO:0007669"/>
    <property type="project" value="UniProtKB-SubCell"/>
</dbReference>
<feature type="domain" description="VTT" evidence="11">
    <location>
        <begin position="86"/>
        <end position="200"/>
    </location>
</feature>
<evidence type="ECO:0000313" key="13">
    <source>
        <dbReference type="Proteomes" id="UP000305067"/>
    </source>
</evidence>
<dbReference type="GO" id="GO:0000022">
    <property type="term" value="P:mitotic spindle elongation"/>
    <property type="evidence" value="ECO:0007669"/>
    <property type="project" value="TreeGrafter"/>
</dbReference>
<dbReference type="OrthoDB" id="166803at2759"/>
<keyword evidence="9 10" id="KW-0472">Membrane</keyword>
<name>A0A5C3QZH7_9AGAR</name>